<feature type="compositionally biased region" description="Acidic residues" evidence="1">
    <location>
        <begin position="14"/>
        <end position="28"/>
    </location>
</feature>
<evidence type="ECO:0000256" key="1">
    <source>
        <dbReference type="SAM" id="MobiDB-lite"/>
    </source>
</evidence>
<dbReference type="GeneID" id="14870095"/>
<feature type="region of interest" description="Disordered" evidence="1">
    <location>
        <begin position="1"/>
        <end position="32"/>
    </location>
</feature>
<gene>
    <name evidence="2" type="ORF">DFA_06778</name>
</gene>
<dbReference type="PANTHER" id="PTHR43558">
    <property type="entry name" value="REDUCTASE, PUTATIVE (AFU_ORTHOLOGUE AFUA_3G10540)-RELATED"/>
    <property type="match status" value="1"/>
</dbReference>
<dbReference type="AlphaFoldDB" id="F4Q291"/>
<reference evidence="3" key="1">
    <citation type="journal article" date="2011" name="Genome Res.">
        <title>Phylogeny-wide analysis of social amoeba genomes highlights ancient origins for complex intercellular communication.</title>
        <authorList>
            <person name="Heidel A.J."/>
            <person name="Lawal H.M."/>
            <person name="Felder M."/>
            <person name="Schilde C."/>
            <person name="Helps N.R."/>
            <person name="Tunggal B."/>
            <person name="Rivero F."/>
            <person name="John U."/>
            <person name="Schleicher M."/>
            <person name="Eichinger L."/>
            <person name="Platzer M."/>
            <person name="Noegel A.A."/>
            <person name="Schaap P."/>
            <person name="Gloeckner G."/>
        </authorList>
    </citation>
    <scope>NUCLEOTIDE SEQUENCE [LARGE SCALE GENOMIC DNA]</scope>
    <source>
        <strain evidence="3">SH3</strain>
    </source>
</reference>
<organism evidence="2 3">
    <name type="scientific">Cavenderia fasciculata</name>
    <name type="common">Slime mold</name>
    <name type="synonym">Dictyostelium fasciculatum</name>
    <dbReference type="NCBI Taxonomy" id="261658"/>
    <lineage>
        <taxon>Eukaryota</taxon>
        <taxon>Amoebozoa</taxon>
        <taxon>Evosea</taxon>
        <taxon>Eumycetozoa</taxon>
        <taxon>Dictyostelia</taxon>
        <taxon>Acytosteliales</taxon>
        <taxon>Cavenderiaceae</taxon>
        <taxon>Cavenderia</taxon>
    </lineage>
</organism>
<sequence>MEEEAEPIEYIIDSNDDDEDEWTDEEDEMKPKQPSWIERLLKQFKEEYEEGNGYSEVYVIPEQDRVVMRKKVWIEPSAPGQPRQLEWTNRPILTEIHFPWRQDFNNVCFAGDLVITFPMQEDQIKQCTQRRDTYRLASIKAHSLLKQQVETTIVASSSDSKVVKLPADRPSSYDSKANKKTMDLLVESGLLQGLTSDTEKKQVYRSQHIFLPAKVLPTYHMDDEKYFASSLSMGHLIPMINQFQDNLNQQDNLIGYSSMDLSNIKQLDKTGKGFNFIRQYIRTNEEPFFIASTNRESRSFSKSGDNINYETILGRYDREGRLHMIQISKSDNRMFSVMNSVRVVQKVLATVETRKEEVFQYKSDELSIQGFLDIFKQYTNRDYLQWHDKTFEPLSPEYYASLKYYSPIPFNIPSLKDIAFSVLKEKYLISRKETIESILLLPQILIQEFIKSCVNDFKPVGFEILQDLKKELESSSSSSSLVDELIPLDYWIKSMFKRDDTLRRFYVNHCAQSIFHPMFNEDNLLINVYQSFDQFKRKDLPMDRVFFASPDSISPVSSSKAVGQPSIVNHATFLENFHKNTNNIFNKPEMDWSNIIIIGGIVTASLIGSTLGFEESDIDICFYGSNFGPQDYKDRIDRLIACIGEQDNLSICSTRNCLTLSKHHPNRHIQINDCLFVDVEHVLLGVDIEASCFAFDGKNVWTMQRGVEAINYRCNFASPFGHSIRGNMYQRRLLKYLLRGFSIAHFTDDPIIIERFGTTPNNNNNNNNHDDQVPTKEYYQHHCQNGIALLYSARDNPAIFAKLVAKNKSSSLPYGPKWDKERFDMFVQDSFDENYDGYNDDKYPQLIDLDDLSSSRLIHFDNVEDVQLEANWNTPLDQDDIYDDDEDEDEDYDGEDEDFDGQDDEDNDQSNNIDDDDVDQDDMDQDDLDQDDMDQDNDDQDDD</sequence>
<dbReference type="KEGG" id="dfa:DFA_06778"/>
<dbReference type="InterPro" id="IPR053354">
    <property type="entry name" value="MGDG_epimerase"/>
</dbReference>
<evidence type="ECO:0000313" key="3">
    <source>
        <dbReference type="Proteomes" id="UP000007797"/>
    </source>
</evidence>
<dbReference type="RefSeq" id="XP_004366152.1">
    <property type="nucleotide sequence ID" value="XM_004366095.1"/>
</dbReference>
<dbReference type="EMBL" id="GL883020">
    <property type="protein sequence ID" value="EGG18111.1"/>
    <property type="molecule type" value="Genomic_DNA"/>
</dbReference>
<dbReference type="OrthoDB" id="20594at2759"/>
<feature type="region of interest" description="Disordered" evidence="1">
    <location>
        <begin position="871"/>
        <end position="943"/>
    </location>
</feature>
<dbReference type="STRING" id="1054147.F4Q291"/>
<proteinExistence type="predicted"/>
<evidence type="ECO:0000313" key="2">
    <source>
        <dbReference type="EMBL" id="EGG18111.1"/>
    </source>
</evidence>
<dbReference type="PANTHER" id="PTHR43558:SF6">
    <property type="entry name" value="REDUCTASE, PUTATIVE (AFU_ORTHOLOGUE AFUA_3G10540)-RELATED"/>
    <property type="match status" value="1"/>
</dbReference>
<name>F4Q291_CACFS</name>
<accession>F4Q291</accession>
<keyword evidence="3" id="KW-1185">Reference proteome</keyword>
<protein>
    <submittedName>
        <fullName evidence="2">Uncharacterized protein</fullName>
    </submittedName>
</protein>
<feature type="compositionally biased region" description="Acidic residues" evidence="1">
    <location>
        <begin position="877"/>
        <end position="943"/>
    </location>
</feature>
<dbReference type="Proteomes" id="UP000007797">
    <property type="component" value="Unassembled WGS sequence"/>
</dbReference>